<organism evidence="2 3">
    <name type="scientific">Agromyces rhizosphaerae</name>
    <dbReference type="NCBI Taxonomy" id="88374"/>
    <lineage>
        <taxon>Bacteria</taxon>
        <taxon>Bacillati</taxon>
        <taxon>Actinomycetota</taxon>
        <taxon>Actinomycetes</taxon>
        <taxon>Micrococcales</taxon>
        <taxon>Microbacteriaceae</taxon>
        <taxon>Agromyces</taxon>
    </lineage>
</organism>
<dbReference type="InterPro" id="IPR041726">
    <property type="entry name" value="ACAD10_11_N"/>
</dbReference>
<evidence type="ECO:0000259" key="1">
    <source>
        <dbReference type="Pfam" id="PF01636"/>
    </source>
</evidence>
<dbReference type="EMBL" id="BSDP01000001">
    <property type="protein sequence ID" value="GLI28574.1"/>
    <property type="molecule type" value="Genomic_DNA"/>
</dbReference>
<accession>A0A9W6FQ03</accession>
<dbReference type="Gene3D" id="3.90.1200.10">
    <property type="match status" value="1"/>
</dbReference>
<dbReference type="InterPro" id="IPR011009">
    <property type="entry name" value="Kinase-like_dom_sf"/>
</dbReference>
<dbReference type="Pfam" id="PF01636">
    <property type="entry name" value="APH"/>
    <property type="match status" value="1"/>
</dbReference>
<keyword evidence="3" id="KW-1185">Reference proteome</keyword>
<sequence>MSPLADAVEVVETHAEAESLPLAPLLVLEPLRRYFDAASLGSGQLAWQRIGEGQANLTYLIRRGDESFVLRRGPRPPYPPSAHDMVREARIQRLVSQFGVPVPEIVSVCDDASVLGVPFYVMRFLEGEVITDDIPPALDAPEERRRTALAAVDALVDLHAIDVAAGEISAIGRPEGYLERQVRRFSAIWDQATERSVPEVQELGGWLAANLPETQRHSVVHGDFRLGNLMFERSAPARVAAILDWEMATLGDPLADLGYLTATYAVPGSSATPIELTSVTRSPGYPTRDELVARYAERTGLDVSGLAWYQALALWKAAIFCEAIYTRWRNGERPGDTFAPTLEAGIPAMLADAKQFVDLA</sequence>
<dbReference type="AlphaFoldDB" id="A0A9W6FQ03"/>
<proteinExistence type="predicted"/>
<dbReference type="PANTHER" id="PTHR47829:SF1">
    <property type="entry name" value="HAD FAMILY PHOSPHATASE"/>
    <property type="match status" value="1"/>
</dbReference>
<dbReference type="InterPro" id="IPR052898">
    <property type="entry name" value="ACAD10-like"/>
</dbReference>
<dbReference type="PANTHER" id="PTHR47829">
    <property type="entry name" value="HYDROLASE, PUTATIVE (AFU_ORTHOLOGUE AFUA_1G12880)-RELATED"/>
    <property type="match status" value="1"/>
</dbReference>
<gene>
    <name evidence="2" type="ORF">ARHIZOSPH14_28160</name>
</gene>
<dbReference type="InterPro" id="IPR002575">
    <property type="entry name" value="Aminoglycoside_PTrfase"/>
</dbReference>
<reference evidence="2" key="1">
    <citation type="submission" date="2022-12" db="EMBL/GenBank/DDBJ databases">
        <title>Reference genome sequencing for broad-spectrum identification of bacterial and archaeal isolates by mass spectrometry.</title>
        <authorList>
            <person name="Sekiguchi Y."/>
            <person name="Tourlousse D.M."/>
        </authorList>
    </citation>
    <scope>NUCLEOTIDE SEQUENCE</scope>
    <source>
        <strain evidence="2">14</strain>
    </source>
</reference>
<evidence type="ECO:0000313" key="2">
    <source>
        <dbReference type="EMBL" id="GLI28574.1"/>
    </source>
</evidence>
<name>A0A9W6FQ03_9MICO</name>
<dbReference type="SUPFAM" id="SSF56112">
    <property type="entry name" value="Protein kinase-like (PK-like)"/>
    <property type="match status" value="1"/>
</dbReference>
<protein>
    <submittedName>
        <fullName evidence="2">Acyl-CoA dehydrogenase</fullName>
    </submittedName>
</protein>
<dbReference type="Gene3D" id="3.30.200.20">
    <property type="entry name" value="Phosphorylase Kinase, domain 1"/>
    <property type="match status" value="1"/>
</dbReference>
<evidence type="ECO:0000313" key="3">
    <source>
        <dbReference type="Proteomes" id="UP001144396"/>
    </source>
</evidence>
<dbReference type="CDD" id="cd05154">
    <property type="entry name" value="ACAD10_11_N-like"/>
    <property type="match status" value="1"/>
</dbReference>
<dbReference type="RefSeq" id="WP_281886069.1">
    <property type="nucleotide sequence ID" value="NZ_BSDP01000001.1"/>
</dbReference>
<dbReference type="Proteomes" id="UP001144396">
    <property type="component" value="Unassembled WGS sequence"/>
</dbReference>
<comment type="caution">
    <text evidence="2">The sequence shown here is derived from an EMBL/GenBank/DDBJ whole genome shotgun (WGS) entry which is preliminary data.</text>
</comment>
<feature type="domain" description="Aminoglycoside phosphotransferase" evidence="1">
    <location>
        <begin position="47"/>
        <end position="272"/>
    </location>
</feature>